<dbReference type="GO" id="GO:0008115">
    <property type="term" value="F:sarcosine oxidase activity"/>
    <property type="evidence" value="ECO:0007669"/>
    <property type="project" value="TreeGrafter"/>
</dbReference>
<dbReference type="SUPFAM" id="SSF51905">
    <property type="entry name" value="FAD/NAD(P)-binding domain"/>
    <property type="match status" value="1"/>
</dbReference>
<evidence type="ECO:0000256" key="5">
    <source>
        <dbReference type="ARBA" id="ARBA00023002"/>
    </source>
</evidence>
<comment type="caution">
    <text evidence="7">The sequence shown here is derived from an EMBL/GenBank/DDBJ whole genome shotgun (WGS) entry which is preliminary data.</text>
</comment>
<dbReference type="PANTHER" id="PTHR10961">
    <property type="entry name" value="PEROXISOMAL SARCOSINE OXIDASE"/>
    <property type="match status" value="1"/>
</dbReference>
<dbReference type="OrthoDB" id="2219495at2759"/>
<evidence type="ECO:0000313" key="8">
    <source>
        <dbReference type="Proteomes" id="UP000800093"/>
    </source>
</evidence>
<protein>
    <submittedName>
        <fullName evidence="7">FAD dependent oxidoreductase</fullName>
    </submittedName>
</protein>
<dbReference type="Pfam" id="PF01266">
    <property type="entry name" value="DAO"/>
    <property type="match status" value="1"/>
</dbReference>
<dbReference type="InterPro" id="IPR036188">
    <property type="entry name" value="FAD/NAD-bd_sf"/>
</dbReference>
<proteinExistence type="inferred from homology"/>
<organism evidence="7 8">
    <name type="scientific">Lojkania enalia</name>
    <dbReference type="NCBI Taxonomy" id="147567"/>
    <lineage>
        <taxon>Eukaryota</taxon>
        <taxon>Fungi</taxon>
        <taxon>Dikarya</taxon>
        <taxon>Ascomycota</taxon>
        <taxon>Pezizomycotina</taxon>
        <taxon>Dothideomycetes</taxon>
        <taxon>Pleosporomycetidae</taxon>
        <taxon>Pleosporales</taxon>
        <taxon>Pleosporales incertae sedis</taxon>
        <taxon>Lojkania</taxon>
    </lineage>
</organism>
<sequence>SPIIIVGAGVFGLSTALHLSKAGYSNITIFDRQPYLDNEYSTSNGADAASADINKVIRLSYGKEILHQKLAFEAIDLWNEWNKQIANSNAEDLPKGLCPGDKVWINCGFLRLSKDDKISTFEEETLENLEREGLRDTQYIIGDANDQQRANRNGLSDKFDPMGLRKRRGKIVGVYDTLGGFVHASKACYWALHLLYNANVRLVLGGNKGTVTKFTRSVQGVTNGVKTADGLYHQADLVVVAAGPWTTTLLPHTSTLLEATAGTVAYIQLPPKQQRPDLWDKYAPENFPVYSWGGWGKGHGLGGFPRTETGIMKIGYRGTKYTNYQTVRDPRSGKNLRVSQPVTAYWPEKQDPQITKQGVDAIKGVVRDLFPELMPCGISGVRNCWYTDSLDNSFVIDRDPEDKGLMVCSGGSGHGFKFFPILGREVVNIIENPMSKNEYAKLWRWRAVDSGPKNGLEEGEQGPRVWNKQRMATREDWKFQE</sequence>
<feature type="non-terminal residue" evidence="7">
    <location>
        <position position="481"/>
    </location>
</feature>
<keyword evidence="5" id="KW-0560">Oxidoreductase</keyword>
<keyword evidence="3" id="KW-0285">Flavoprotein</keyword>
<dbReference type="InterPro" id="IPR006076">
    <property type="entry name" value="FAD-dep_OxRdtase"/>
</dbReference>
<evidence type="ECO:0000259" key="6">
    <source>
        <dbReference type="Pfam" id="PF01266"/>
    </source>
</evidence>
<comment type="cofactor">
    <cofactor evidence="1">
        <name>FAD</name>
        <dbReference type="ChEBI" id="CHEBI:57692"/>
    </cofactor>
</comment>
<evidence type="ECO:0000256" key="3">
    <source>
        <dbReference type="ARBA" id="ARBA00022630"/>
    </source>
</evidence>
<accession>A0A9P4K9I6</accession>
<dbReference type="PANTHER" id="PTHR10961:SF15">
    <property type="entry name" value="FAD DEPENDENT OXIDOREDUCTASE DOMAIN-CONTAINING PROTEIN"/>
    <property type="match status" value="1"/>
</dbReference>
<comment type="similarity">
    <text evidence="2">Belongs to the MSOX/MTOX family.</text>
</comment>
<dbReference type="EMBL" id="ML986617">
    <property type="protein sequence ID" value="KAF2264305.1"/>
    <property type="molecule type" value="Genomic_DNA"/>
</dbReference>
<dbReference type="Gene3D" id="3.50.50.60">
    <property type="entry name" value="FAD/NAD(P)-binding domain"/>
    <property type="match status" value="1"/>
</dbReference>
<dbReference type="Gene3D" id="3.30.9.10">
    <property type="entry name" value="D-Amino Acid Oxidase, subunit A, domain 2"/>
    <property type="match status" value="1"/>
</dbReference>
<keyword evidence="8" id="KW-1185">Reference proteome</keyword>
<evidence type="ECO:0000256" key="2">
    <source>
        <dbReference type="ARBA" id="ARBA00010989"/>
    </source>
</evidence>
<keyword evidence="4" id="KW-0274">FAD</keyword>
<reference evidence="8" key="1">
    <citation type="journal article" date="2020" name="Stud. Mycol.">
        <title>101 Dothideomycetes genomes: A test case for predicting lifestyles and emergence of pathogens.</title>
        <authorList>
            <person name="Haridas S."/>
            <person name="Albert R."/>
            <person name="Binder M."/>
            <person name="Bloem J."/>
            <person name="LaButti K."/>
            <person name="Salamov A."/>
            <person name="Andreopoulos B."/>
            <person name="Baker S."/>
            <person name="Barry K."/>
            <person name="Bills G."/>
            <person name="Bluhm B."/>
            <person name="Cannon C."/>
            <person name="Castanera R."/>
            <person name="Culley D."/>
            <person name="Daum C."/>
            <person name="Ezra D."/>
            <person name="Gonzalez J."/>
            <person name="Henrissat B."/>
            <person name="Kuo A."/>
            <person name="Liang C."/>
            <person name="Lipzen A."/>
            <person name="Lutzoni F."/>
            <person name="Magnuson J."/>
            <person name="Mondo S."/>
            <person name="Nolan M."/>
            <person name="Ohm R."/>
            <person name="Pangilinan J."/>
            <person name="Park H.-J."/>
            <person name="Ramirez L."/>
            <person name="Alfaro M."/>
            <person name="Sun H."/>
            <person name="Tritt A."/>
            <person name="Yoshinaga Y."/>
            <person name="Zwiers L.-H."/>
            <person name="Turgeon B."/>
            <person name="Goodwin S."/>
            <person name="Spatafora J."/>
            <person name="Crous P."/>
            <person name="Grigoriev I."/>
        </authorList>
    </citation>
    <scope>NUCLEOTIDE SEQUENCE [LARGE SCALE GENOMIC DNA]</scope>
    <source>
        <strain evidence="8">CBS 304.66</strain>
    </source>
</reference>
<evidence type="ECO:0000256" key="4">
    <source>
        <dbReference type="ARBA" id="ARBA00022827"/>
    </source>
</evidence>
<evidence type="ECO:0000313" key="7">
    <source>
        <dbReference type="EMBL" id="KAF2264305.1"/>
    </source>
</evidence>
<evidence type="ECO:0000256" key="1">
    <source>
        <dbReference type="ARBA" id="ARBA00001974"/>
    </source>
</evidence>
<gene>
    <name evidence="7" type="ORF">CC78DRAFT_427348</name>
</gene>
<name>A0A9P4K9I6_9PLEO</name>
<dbReference type="Proteomes" id="UP000800093">
    <property type="component" value="Unassembled WGS sequence"/>
</dbReference>
<feature type="domain" description="FAD dependent oxidoreductase" evidence="6">
    <location>
        <begin position="3"/>
        <end position="427"/>
    </location>
</feature>
<dbReference type="InterPro" id="IPR045170">
    <property type="entry name" value="MTOX"/>
</dbReference>
<dbReference type="GO" id="GO:0050660">
    <property type="term" value="F:flavin adenine dinucleotide binding"/>
    <property type="evidence" value="ECO:0007669"/>
    <property type="project" value="InterPro"/>
</dbReference>
<dbReference type="AlphaFoldDB" id="A0A9P4K9I6"/>
<feature type="non-terminal residue" evidence="7">
    <location>
        <position position="1"/>
    </location>
</feature>